<reference evidence="1" key="1">
    <citation type="journal article" date="2015" name="Nature">
        <title>Complex archaea that bridge the gap between prokaryotes and eukaryotes.</title>
        <authorList>
            <person name="Spang A."/>
            <person name="Saw J.H."/>
            <person name="Jorgensen S.L."/>
            <person name="Zaremba-Niedzwiedzka K."/>
            <person name="Martijn J."/>
            <person name="Lind A.E."/>
            <person name="van Eijk R."/>
            <person name="Schleper C."/>
            <person name="Guy L."/>
            <person name="Ettema T.J."/>
        </authorList>
    </citation>
    <scope>NUCLEOTIDE SEQUENCE</scope>
</reference>
<sequence>MTKINLVSFHGLYSQGDNLEDLVDRLKVEAELNDIDIVTSQHDYPKLNMAMGYFRWSRDVVRDKILDCLSIEYYKHSDRKLVVLCHSNATWGISRAIGKFYNDKDFIHDPINVSKIVLFGSTIKRNYDWGRYPSIGVVNFVGTKDRVVWFSKFYKMGWSGRKGFKVKAPNLIEIVNPWRHSDFVLPENFEVIANEVLRGF</sequence>
<proteinExistence type="predicted"/>
<name>A0A0F9FXM0_9ZZZZ</name>
<comment type="caution">
    <text evidence="1">The sequence shown here is derived from an EMBL/GenBank/DDBJ whole genome shotgun (WGS) entry which is preliminary data.</text>
</comment>
<dbReference type="AlphaFoldDB" id="A0A0F9FXM0"/>
<accession>A0A0F9FXM0</accession>
<evidence type="ECO:0000313" key="1">
    <source>
        <dbReference type="EMBL" id="KKL55882.1"/>
    </source>
</evidence>
<protein>
    <recommendedName>
        <fullName evidence="2">DUF676 domain-containing protein</fullName>
    </recommendedName>
</protein>
<organism evidence="1">
    <name type="scientific">marine sediment metagenome</name>
    <dbReference type="NCBI Taxonomy" id="412755"/>
    <lineage>
        <taxon>unclassified sequences</taxon>
        <taxon>metagenomes</taxon>
        <taxon>ecological metagenomes</taxon>
    </lineage>
</organism>
<evidence type="ECO:0008006" key="2">
    <source>
        <dbReference type="Google" id="ProtNLM"/>
    </source>
</evidence>
<dbReference type="EMBL" id="LAZR01030679">
    <property type="protein sequence ID" value="KKL55882.1"/>
    <property type="molecule type" value="Genomic_DNA"/>
</dbReference>
<gene>
    <name evidence="1" type="ORF">LCGC14_2250980</name>
</gene>